<dbReference type="PROSITE" id="PS50941">
    <property type="entry name" value="CHIT_BIND_I_2"/>
    <property type="match status" value="1"/>
</dbReference>
<dbReference type="AlphaFoldDB" id="A0A6A5S5H6"/>
<protein>
    <recommendedName>
        <fullName evidence="3">Chitin-binding type-1 domain-containing protein</fullName>
    </recommendedName>
</protein>
<evidence type="ECO:0000313" key="5">
    <source>
        <dbReference type="Proteomes" id="UP000800038"/>
    </source>
</evidence>
<proteinExistence type="predicted"/>
<dbReference type="EMBL" id="ML976226">
    <property type="protein sequence ID" value="KAF1935911.1"/>
    <property type="molecule type" value="Genomic_DNA"/>
</dbReference>
<dbReference type="GO" id="GO:0008061">
    <property type="term" value="F:chitin binding"/>
    <property type="evidence" value="ECO:0007669"/>
    <property type="project" value="UniProtKB-UniRule"/>
</dbReference>
<feature type="non-terminal residue" evidence="4">
    <location>
        <position position="1"/>
    </location>
</feature>
<feature type="domain" description="Chitin-binding type-1" evidence="3">
    <location>
        <begin position="9"/>
        <end position="53"/>
    </location>
</feature>
<evidence type="ECO:0000256" key="1">
    <source>
        <dbReference type="ARBA" id="ARBA00022669"/>
    </source>
</evidence>
<evidence type="ECO:0000256" key="2">
    <source>
        <dbReference type="PROSITE-ProRule" id="PRU00261"/>
    </source>
</evidence>
<keyword evidence="2" id="KW-1015">Disulfide bond</keyword>
<accession>A0A6A5S5H6</accession>
<evidence type="ECO:0000259" key="3">
    <source>
        <dbReference type="PROSITE" id="PS50941"/>
    </source>
</evidence>
<dbReference type="InterPro" id="IPR001002">
    <property type="entry name" value="Chitin-bd_1"/>
</dbReference>
<name>A0A6A5S5H6_9PLEO</name>
<dbReference type="Pfam" id="PF00187">
    <property type="entry name" value="Chitin_bind_1"/>
    <property type="match status" value="1"/>
</dbReference>
<reference evidence="4" key="1">
    <citation type="journal article" date="2020" name="Stud. Mycol.">
        <title>101 Dothideomycetes genomes: a test case for predicting lifestyles and emergence of pathogens.</title>
        <authorList>
            <person name="Haridas S."/>
            <person name="Albert R."/>
            <person name="Binder M."/>
            <person name="Bloem J."/>
            <person name="Labutti K."/>
            <person name="Salamov A."/>
            <person name="Andreopoulos B."/>
            <person name="Baker S."/>
            <person name="Barry K."/>
            <person name="Bills G."/>
            <person name="Bluhm B."/>
            <person name="Cannon C."/>
            <person name="Castanera R."/>
            <person name="Culley D."/>
            <person name="Daum C."/>
            <person name="Ezra D."/>
            <person name="Gonzalez J."/>
            <person name="Henrissat B."/>
            <person name="Kuo A."/>
            <person name="Liang C."/>
            <person name="Lipzen A."/>
            <person name="Lutzoni F."/>
            <person name="Magnuson J."/>
            <person name="Mondo S."/>
            <person name="Nolan M."/>
            <person name="Ohm R."/>
            <person name="Pangilinan J."/>
            <person name="Park H.-J."/>
            <person name="Ramirez L."/>
            <person name="Alfaro M."/>
            <person name="Sun H."/>
            <person name="Tritt A."/>
            <person name="Yoshinaga Y."/>
            <person name="Zwiers L.-H."/>
            <person name="Turgeon B."/>
            <person name="Goodwin S."/>
            <person name="Spatafora J."/>
            <person name="Crous P."/>
            <person name="Grigoriev I."/>
        </authorList>
    </citation>
    <scope>NUCLEOTIDE SEQUENCE</scope>
    <source>
        <strain evidence="4">CBS 161.51</strain>
    </source>
</reference>
<sequence length="53" mass="5235">TPPSDISPDGSCGGAKGYKCTNSASGDCCSYQGYCGSTQDHCSAGCQSAFGIC</sequence>
<gene>
    <name evidence="4" type="ORF">EJ02DRAFT_301185</name>
</gene>
<organism evidence="4 5">
    <name type="scientific">Clathrospora elynae</name>
    <dbReference type="NCBI Taxonomy" id="706981"/>
    <lineage>
        <taxon>Eukaryota</taxon>
        <taxon>Fungi</taxon>
        <taxon>Dikarya</taxon>
        <taxon>Ascomycota</taxon>
        <taxon>Pezizomycotina</taxon>
        <taxon>Dothideomycetes</taxon>
        <taxon>Pleosporomycetidae</taxon>
        <taxon>Pleosporales</taxon>
        <taxon>Diademaceae</taxon>
        <taxon>Clathrospora</taxon>
    </lineage>
</organism>
<keyword evidence="5" id="KW-1185">Reference proteome</keyword>
<evidence type="ECO:0000313" key="4">
    <source>
        <dbReference type="EMBL" id="KAF1935911.1"/>
    </source>
</evidence>
<feature type="non-terminal residue" evidence="4">
    <location>
        <position position="53"/>
    </location>
</feature>
<dbReference type="Gene3D" id="3.30.60.10">
    <property type="entry name" value="Endochitinase-like"/>
    <property type="match status" value="1"/>
</dbReference>
<comment type="caution">
    <text evidence="2">Lacks conserved residue(s) required for the propagation of feature annotation.</text>
</comment>
<dbReference type="InterPro" id="IPR036861">
    <property type="entry name" value="Endochitinase-like_sf"/>
</dbReference>
<dbReference type="OrthoDB" id="1193027at2759"/>
<keyword evidence="1 2" id="KW-0147">Chitin-binding</keyword>
<dbReference type="Proteomes" id="UP000800038">
    <property type="component" value="Unassembled WGS sequence"/>
</dbReference>
<dbReference type="SUPFAM" id="SSF57016">
    <property type="entry name" value="Plant lectins/antimicrobial peptides"/>
    <property type="match status" value="1"/>
</dbReference>
<feature type="disulfide bond" evidence="2">
    <location>
        <begin position="28"/>
        <end position="42"/>
    </location>
</feature>